<dbReference type="EMBL" id="VSSQ01077487">
    <property type="protein sequence ID" value="MPN27545.1"/>
    <property type="molecule type" value="Genomic_DNA"/>
</dbReference>
<dbReference type="AlphaFoldDB" id="A0A645GLF1"/>
<protein>
    <submittedName>
        <fullName evidence="1">Uncharacterized protein</fullName>
    </submittedName>
</protein>
<reference evidence="1" key="1">
    <citation type="submission" date="2019-08" db="EMBL/GenBank/DDBJ databases">
        <authorList>
            <person name="Kucharzyk K."/>
            <person name="Murdoch R.W."/>
            <person name="Higgins S."/>
            <person name="Loffler F."/>
        </authorList>
    </citation>
    <scope>NUCLEOTIDE SEQUENCE</scope>
</reference>
<proteinExistence type="predicted"/>
<accession>A0A645GLF1</accession>
<comment type="caution">
    <text evidence="1">The sequence shown here is derived from an EMBL/GenBank/DDBJ whole genome shotgun (WGS) entry which is preliminary data.</text>
</comment>
<name>A0A645GLF1_9ZZZZ</name>
<gene>
    <name evidence="1" type="ORF">SDC9_174979</name>
</gene>
<sequence length="125" mass="13323">MIIAKITKATPLTNPFPTCARCKADSTPRPSPGAPIIEAITTIDNESIVVWLIPAIIVFFAKGNSSLNNFCQPVLPNESDASTNSFGTWRMPKFVKRTVGGKAKITEANTPGTIPIPKKATAGIK</sequence>
<organism evidence="1">
    <name type="scientific">bioreactor metagenome</name>
    <dbReference type="NCBI Taxonomy" id="1076179"/>
    <lineage>
        <taxon>unclassified sequences</taxon>
        <taxon>metagenomes</taxon>
        <taxon>ecological metagenomes</taxon>
    </lineage>
</organism>
<evidence type="ECO:0000313" key="1">
    <source>
        <dbReference type="EMBL" id="MPN27545.1"/>
    </source>
</evidence>